<feature type="transmembrane region" description="Helical" evidence="1">
    <location>
        <begin position="53"/>
        <end position="78"/>
    </location>
</feature>
<protein>
    <submittedName>
        <fullName evidence="3">DedA family protein</fullName>
    </submittedName>
</protein>
<evidence type="ECO:0000313" key="4">
    <source>
        <dbReference type="Proteomes" id="UP000722336"/>
    </source>
</evidence>
<evidence type="ECO:0000256" key="1">
    <source>
        <dbReference type="SAM" id="Phobius"/>
    </source>
</evidence>
<dbReference type="InterPro" id="IPR032816">
    <property type="entry name" value="VTT_dom"/>
</dbReference>
<organism evidence="3 4">
    <name type="scientific">Pacificimonas pallii</name>
    <dbReference type="NCBI Taxonomy" id="2827236"/>
    <lineage>
        <taxon>Bacteria</taxon>
        <taxon>Pseudomonadati</taxon>
        <taxon>Pseudomonadota</taxon>
        <taxon>Alphaproteobacteria</taxon>
        <taxon>Sphingomonadales</taxon>
        <taxon>Sphingosinicellaceae</taxon>
        <taxon>Pacificimonas</taxon>
    </lineage>
</organism>
<keyword evidence="1" id="KW-0472">Membrane</keyword>
<keyword evidence="1" id="KW-1133">Transmembrane helix</keyword>
<name>A0ABS6SEA4_9SPHN</name>
<keyword evidence="1" id="KW-0812">Transmembrane</keyword>
<keyword evidence="4" id="KW-1185">Reference proteome</keyword>
<proteinExistence type="predicted"/>
<dbReference type="PANTHER" id="PTHR42709">
    <property type="entry name" value="ALKALINE PHOSPHATASE LIKE PROTEIN"/>
    <property type="match status" value="1"/>
</dbReference>
<evidence type="ECO:0000259" key="2">
    <source>
        <dbReference type="Pfam" id="PF09335"/>
    </source>
</evidence>
<dbReference type="InterPro" id="IPR051311">
    <property type="entry name" value="DedA_domain"/>
</dbReference>
<feature type="transmembrane region" description="Helical" evidence="1">
    <location>
        <begin position="102"/>
        <end position="120"/>
    </location>
</feature>
<feature type="transmembrane region" description="Helical" evidence="1">
    <location>
        <begin position="171"/>
        <end position="192"/>
    </location>
</feature>
<feature type="domain" description="VTT" evidence="2">
    <location>
        <begin position="51"/>
        <end position="155"/>
    </location>
</feature>
<comment type="caution">
    <text evidence="3">The sequence shown here is derived from an EMBL/GenBank/DDBJ whole genome shotgun (WGS) entry which is preliminary data.</text>
</comment>
<dbReference type="Pfam" id="PF09335">
    <property type="entry name" value="VTT_dom"/>
    <property type="match status" value="1"/>
</dbReference>
<dbReference type="EMBL" id="JAGSPA010000002">
    <property type="protein sequence ID" value="MBV7256187.1"/>
    <property type="molecule type" value="Genomic_DNA"/>
</dbReference>
<feature type="transmembrane region" description="Helical" evidence="1">
    <location>
        <begin position="132"/>
        <end position="159"/>
    </location>
</feature>
<accession>A0ABS6SEA4</accession>
<dbReference type="Proteomes" id="UP000722336">
    <property type="component" value="Unassembled WGS sequence"/>
</dbReference>
<sequence length="193" mass="21020">MLKRLYHWTLAKAAHPLAERWLALISFMESSFFPIPPDVLLAPMALARPLKAFRFAAITTITSVLGAALGWVIGASLFDTVGTWLLSTYGAEEQFASLAETFNSQAISIVFLAAVSPVPFKIFTIASGATGFSLWTMLAISVIGRGLRFFLLAGLLRYFGEPMKALLDRHFGLITTLIGILFIGGFVAAKYLI</sequence>
<evidence type="ECO:0000313" key="3">
    <source>
        <dbReference type="EMBL" id="MBV7256187.1"/>
    </source>
</evidence>
<gene>
    <name evidence="3" type="ORF">KCG44_05250</name>
</gene>
<dbReference type="PANTHER" id="PTHR42709:SF11">
    <property type="entry name" value="DEDA FAMILY PROTEIN"/>
    <property type="match status" value="1"/>
</dbReference>
<reference evidence="3 4" key="1">
    <citation type="submission" date="2021-04" db="EMBL/GenBank/DDBJ databases">
        <authorList>
            <person name="Pira H."/>
            <person name="Risdian C."/>
            <person name="Wink J."/>
        </authorList>
    </citation>
    <scope>NUCLEOTIDE SEQUENCE [LARGE SCALE GENOMIC DNA]</scope>
    <source>
        <strain evidence="3 4">WHA3</strain>
    </source>
</reference>